<feature type="non-terminal residue" evidence="2">
    <location>
        <position position="52"/>
    </location>
</feature>
<evidence type="ECO:0000313" key="2">
    <source>
        <dbReference type="EMBL" id="KAJ7710516.1"/>
    </source>
</evidence>
<dbReference type="EMBL" id="JARKIE010000001">
    <property type="protein sequence ID" value="KAJ7710516.1"/>
    <property type="molecule type" value="Genomic_DNA"/>
</dbReference>
<comment type="caution">
    <text evidence="2">The sequence shown here is derived from an EMBL/GenBank/DDBJ whole genome shotgun (WGS) entry which is preliminary data.</text>
</comment>
<name>A0AAD7H232_MYCRO</name>
<evidence type="ECO:0000313" key="3">
    <source>
        <dbReference type="Proteomes" id="UP001221757"/>
    </source>
</evidence>
<proteinExistence type="predicted"/>
<keyword evidence="3" id="KW-1185">Reference proteome</keyword>
<dbReference type="Proteomes" id="UP001221757">
    <property type="component" value="Unassembled WGS sequence"/>
</dbReference>
<dbReference type="AlphaFoldDB" id="A0AAD7H232"/>
<evidence type="ECO:0000256" key="1">
    <source>
        <dbReference type="SAM" id="MobiDB-lite"/>
    </source>
</evidence>
<feature type="region of interest" description="Disordered" evidence="1">
    <location>
        <begin position="31"/>
        <end position="52"/>
    </location>
</feature>
<accession>A0AAD7H232</accession>
<sequence>SLAHLCRVRRRIGNSPSPRVRLGIKKRYHKLSERARYKSSTTKIPTHREARA</sequence>
<reference evidence="2" key="1">
    <citation type="submission" date="2023-03" db="EMBL/GenBank/DDBJ databases">
        <title>Massive genome expansion in bonnet fungi (Mycena s.s.) driven by repeated elements and novel gene families across ecological guilds.</title>
        <authorList>
            <consortium name="Lawrence Berkeley National Laboratory"/>
            <person name="Harder C.B."/>
            <person name="Miyauchi S."/>
            <person name="Viragh M."/>
            <person name="Kuo A."/>
            <person name="Thoen E."/>
            <person name="Andreopoulos B."/>
            <person name="Lu D."/>
            <person name="Skrede I."/>
            <person name="Drula E."/>
            <person name="Henrissat B."/>
            <person name="Morin E."/>
            <person name="Kohler A."/>
            <person name="Barry K."/>
            <person name="LaButti K."/>
            <person name="Morin E."/>
            <person name="Salamov A."/>
            <person name="Lipzen A."/>
            <person name="Mereny Z."/>
            <person name="Hegedus B."/>
            <person name="Baldrian P."/>
            <person name="Stursova M."/>
            <person name="Weitz H."/>
            <person name="Taylor A."/>
            <person name="Grigoriev I.V."/>
            <person name="Nagy L.G."/>
            <person name="Martin F."/>
            <person name="Kauserud H."/>
        </authorList>
    </citation>
    <scope>NUCLEOTIDE SEQUENCE</scope>
    <source>
        <strain evidence="2">CBHHK067</strain>
    </source>
</reference>
<protein>
    <submittedName>
        <fullName evidence="2">Uncharacterized protein</fullName>
    </submittedName>
</protein>
<organism evidence="2 3">
    <name type="scientific">Mycena rosella</name>
    <name type="common">Pink bonnet</name>
    <name type="synonym">Agaricus rosellus</name>
    <dbReference type="NCBI Taxonomy" id="1033263"/>
    <lineage>
        <taxon>Eukaryota</taxon>
        <taxon>Fungi</taxon>
        <taxon>Dikarya</taxon>
        <taxon>Basidiomycota</taxon>
        <taxon>Agaricomycotina</taxon>
        <taxon>Agaricomycetes</taxon>
        <taxon>Agaricomycetidae</taxon>
        <taxon>Agaricales</taxon>
        <taxon>Marasmiineae</taxon>
        <taxon>Mycenaceae</taxon>
        <taxon>Mycena</taxon>
    </lineage>
</organism>
<gene>
    <name evidence="2" type="ORF">B0H17DRAFT_1027189</name>
</gene>